<dbReference type="OrthoDB" id="9808528at2"/>
<accession>A0A239PJE8</accession>
<keyword evidence="2" id="KW-0418">Kinase</keyword>
<dbReference type="SMART" id="SM00100">
    <property type="entry name" value="cNMP"/>
    <property type="match status" value="1"/>
</dbReference>
<evidence type="ECO:0000313" key="2">
    <source>
        <dbReference type="EMBL" id="SNT67690.1"/>
    </source>
</evidence>
<evidence type="ECO:0000259" key="1">
    <source>
        <dbReference type="PROSITE" id="PS50042"/>
    </source>
</evidence>
<keyword evidence="3" id="KW-1185">Reference proteome</keyword>
<reference evidence="2 3" key="1">
    <citation type="submission" date="2017-07" db="EMBL/GenBank/DDBJ databases">
        <authorList>
            <person name="Sun Z.S."/>
            <person name="Albrecht U."/>
            <person name="Echele G."/>
            <person name="Lee C.C."/>
        </authorList>
    </citation>
    <scope>NUCLEOTIDE SEQUENCE [LARGE SCALE GENOMIC DNA]</scope>
    <source>
        <strain evidence="2 3">CGMCC 1.12710</strain>
    </source>
</reference>
<dbReference type="EMBL" id="FZQA01000001">
    <property type="protein sequence ID" value="SNT67690.1"/>
    <property type="molecule type" value="Genomic_DNA"/>
</dbReference>
<dbReference type="Pfam" id="PF00027">
    <property type="entry name" value="cNMP_binding"/>
    <property type="match status" value="1"/>
</dbReference>
<sequence length="241" mass="25250">MSATPLPSSSQGEDLAAALAAASPFADLPPAVVKAVAEISQARFYNAGEAVFSLGQYDGDEFFLVKSGRLKAASADPESGALLIDELPAGEFFGLAEAVVGEETAAGGRHLTLTAEIDSTVVAIDAAGFRAVVAQRPSLTRNLMLYFARALAATAQAGPVQDSAPERRVFAALLEYVERDAVSGLWRIPRMPRHRELAEKAGADEAATAGAIALLIQEGVARRDYPGLIIDDIAELNRLAS</sequence>
<dbReference type="PROSITE" id="PS50042">
    <property type="entry name" value="CNMP_BINDING_3"/>
    <property type="match status" value="1"/>
</dbReference>
<name>A0A239PJE8_9PROT</name>
<dbReference type="InterPro" id="IPR000595">
    <property type="entry name" value="cNMP-bd_dom"/>
</dbReference>
<dbReference type="CDD" id="cd00038">
    <property type="entry name" value="CAP_ED"/>
    <property type="match status" value="1"/>
</dbReference>
<protein>
    <submittedName>
        <fullName evidence="2">cAMP-binding domain of CRP or a regulatory subunit of cAMP-dependent protein kinases</fullName>
    </submittedName>
</protein>
<dbReference type="Gene3D" id="2.60.120.10">
    <property type="entry name" value="Jelly Rolls"/>
    <property type="match status" value="1"/>
</dbReference>
<dbReference type="AlphaFoldDB" id="A0A239PJE8"/>
<dbReference type="GO" id="GO:0016301">
    <property type="term" value="F:kinase activity"/>
    <property type="evidence" value="ECO:0007669"/>
    <property type="project" value="UniProtKB-KW"/>
</dbReference>
<evidence type="ECO:0000313" key="3">
    <source>
        <dbReference type="Proteomes" id="UP000198346"/>
    </source>
</evidence>
<feature type="domain" description="Cyclic nucleotide-binding" evidence="1">
    <location>
        <begin position="24"/>
        <end position="150"/>
    </location>
</feature>
<gene>
    <name evidence="2" type="ORF">SAMN06297382_0182</name>
</gene>
<proteinExistence type="predicted"/>
<dbReference type="Proteomes" id="UP000198346">
    <property type="component" value="Unassembled WGS sequence"/>
</dbReference>
<dbReference type="RefSeq" id="WP_089410711.1">
    <property type="nucleotide sequence ID" value="NZ_FZQA01000001.1"/>
</dbReference>
<dbReference type="InterPro" id="IPR014710">
    <property type="entry name" value="RmlC-like_jellyroll"/>
</dbReference>
<keyword evidence="2" id="KW-0808">Transferase</keyword>
<dbReference type="SUPFAM" id="SSF51206">
    <property type="entry name" value="cAMP-binding domain-like"/>
    <property type="match status" value="1"/>
</dbReference>
<organism evidence="2 3">
    <name type="scientific">Amphiplicatus metriothermophilus</name>
    <dbReference type="NCBI Taxonomy" id="1519374"/>
    <lineage>
        <taxon>Bacteria</taxon>
        <taxon>Pseudomonadati</taxon>
        <taxon>Pseudomonadota</taxon>
        <taxon>Alphaproteobacteria</taxon>
        <taxon>Parvularculales</taxon>
        <taxon>Parvularculaceae</taxon>
        <taxon>Amphiplicatus</taxon>
    </lineage>
</organism>
<dbReference type="InterPro" id="IPR018490">
    <property type="entry name" value="cNMP-bd_dom_sf"/>
</dbReference>